<organism evidence="6 7">
    <name type="scientific">Desulfosarcina ovata subsp. sediminis</name>
    <dbReference type="NCBI Taxonomy" id="885957"/>
    <lineage>
        <taxon>Bacteria</taxon>
        <taxon>Pseudomonadati</taxon>
        <taxon>Thermodesulfobacteriota</taxon>
        <taxon>Desulfobacteria</taxon>
        <taxon>Desulfobacterales</taxon>
        <taxon>Desulfosarcinaceae</taxon>
        <taxon>Desulfosarcina</taxon>
    </lineage>
</organism>
<dbReference type="SUPFAM" id="SSF52172">
    <property type="entry name" value="CheY-like"/>
    <property type="match status" value="1"/>
</dbReference>
<dbReference type="Pfam" id="PF00072">
    <property type="entry name" value="Response_reg"/>
    <property type="match status" value="1"/>
</dbReference>
<keyword evidence="3" id="KW-0597">Phosphoprotein</keyword>
<dbReference type="PROSITE" id="PS50110">
    <property type="entry name" value="RESPONSE_REGULATORY"/>
    <property type="match status" value="1"/>
</dbReference>
<dbReference type="GO" id="GO:1902201">
    <property type="term" value="P:negative regulation of bacterial-type flagellum-dependent cell motility"/>
    <property type="evidence" value="ECO:0007669"/>
    <property type="project" value="TreeGrafter"/>
</dbReference>
<gene>
    <name evidence="6" type="ORF">DSCO28_12880</name>
</gene>
<dbReference type="Pfam" id="PF00990">
    <property type="entry name" value="GGDEF"/>
    <property type="match status" value="1"/>
</dbReference>
<evidence type="ECO:0000313" key="7">
    <source>
        <dbReference type="Proteomes" id="UP000425960"/>
    </source>
</evidence>
<dbReference type="PANTHER" id="PTHR45138">
    <property type="entry name" value="REGULATORY COMPONENTS OF SENSORY TRANSDUCTION SYSTEM"/>
    <property type="match status" value="1"/>
</dbReference>
<dbReference type="Proteomes" id="UP000425960">
    <property type="component" value="Chromosome"/>
</dbReference>
<dbReference type="GO" id="GO:0005886">
    <property type="term" value="C:plasma membrane"/>
    <property type="evidence" value="ECO:0007669"/>
    <property type="project" value="TreeGrafter"/>
</dbReference>
<dbReference type="PANTHER" id="PTHR45138:SF9">
    <property type="entry name" value="DIGUANYLATE CYCLASE DGCM-RELATED"/>
    <property type="match status" value="1"/>
</dbReference>
<dbReference type="InterPro" id="IPR043128">
    <property type="entry name" value="Rev_trsase/Diguanyl_cyclase"/>
</dbReference>
<dbReference type="CDD" id="cd17574">
    <property type="entry name" value="REC_OmpR"/>
    <property type="match status" value="1"/>
</dbReference>
<accession>A0A5K7ZF75</accession>
<dbReference type="NCBIfam" id="TIGR00254">
    <property type="entry name" value="GGDEF"/>
    <property type="match status" value="1"/>
</dbReference>
<dbReference type="AlphaFoldDB" id="A0A5K7ZF75"/>
<comment type="catalytic activity">
    <reaction evidence="2">
        <text>2 GTP = 3',3'-c-di-GMP + 2 diphosphate</text>
        <dbReference type="Rhea" id="RHEA:24898"/>
        <dbReference type="ChEBI" id="CHEBI:33019"/>
        <dbReference type="ChEBI" id="CHEBI:37565"/>
        <dbReference type="ChEBI" id="CHEBI:58805"/>
        <dbReference type="EC" id="2.7.7.65"/>
    </reaction>
</comment>
<dbReference type="InterPro" id="IPR001789">
    <property type="entry name" value="Sig_transdc_resp-reg_receiver"/>
</dbReference>
<dbReference type="GO" id="GO:0043709">
    <property type="term" value="P:cell adhesion involved in single-species biofilm formation"/>
    <property type="evidence" value="ECO:0007669"/>
    <property type="project" value="TreeGrafter"/>
</dbReference>
<dbReference type="CDD" id="cd01949">
    <property type="entry name" value="GGDEF"/>
    <property type="match status" value="1"/>
</dbReference>
<dbReference type="SMART" id="SM00267">
    <property type="entry name" value="GGDEF"/>
    <property type="match status" value="1"/>
</dbReference>
<dbReference type="PROSITE" id="PS50887">
    <property type="entry name" value="GGDEF"/>
    <property type="match status" value="1"/>
</dbReference>
<evidence type="ECO:0000259" key="4">
    <source>
        <dbReference type="PROSITE" id="PS50110"/>
    </source>
</evidence>
<proteinExistence type="predicted"/>
<sequence length="314" mass="35158">MTENKSYKILVADDDPISRRLFQNLLAKAGFMVTAAADGHEALELFRRHFFPIVLTDWQMPRIEGPELCRAIRRESPGRYVYMIMMTSKGGKEDIISGLNAGADDYLTKPAHHAELMARIKTGIRVLQLEKSLRDAVDEIQVMSVTDPLTGIYNRGYINQRLPEEIRRSIRYRHDFTLLMCDIDHFKTVNDTYGHLSGDAVLQAFARCLSAAVRQQVDWVGRYGGEEFLVVLPETDFDGAMTLAERLRQSVESLVVQTGGHTIRITASFGVTGLSSATPPQAASAESLLQTVDQLLYQAKNQGRNRIQGHLFAG</sequence>
<evidence type="ECO:0000313" key="6">
    <source>
        <dbReference type="EMBL" id="BBO80722.1"/>
    </source>
</evidence>
<evidence type="ECO:0000256" key="1">
    <source>
        <dbReference type="ARBA" id="ARBA00012528"/>
    </source>
</evidence>
<dbReference type="RefSeq" id="WP_197910417.1">
    <property type="nucleotide sequence ID" value="NZ_AP021876.1"/>
</dbReference>
<dbReference type="InterPro" id="IPR000160">
    <property type="entry name" value="GGDEF_dom"/>
</dbReference>
<dbReference type="InterPro" id="IPR029787">
    <property type="entry name" value="Nucleotide_cyclase"/>
</dbReference>
<feature type="domain" description="GGDEF" evidence="5">
    <location>
        <begin position="174"/>
        <end position="312"/>
    </location>
</feature>
<dbReference type="GO" id="GO:0052621">
    <property type="term" value="F:diguanylate cyclase activity"/>
    <property type="evidence" value="ECO:0007669"/>
    <property type="project" value="UniProtKB-EC"/>
</dbReference>
<name>A0A5K7ZF75_9BACT</name>
<dbReference type="Gene3D" id="3.30.70.270">
    <property type="match status" value="1"/>
</dbReference>
<feature type="domain" description="Response regulatory" evidence="4">
    <location>
        <begin position="8"/>
        <end position="124"/>
    </location>
</feature>
<dbReference type="KEGG" id="dov:DSCO28_12880"/>
<feature type="modified residue" description="4-aspartylphosphate" evidence="3">
    <location>
        <position position="57"/>
    </location>
</feature>
<dbReference type="InterPro" id="IPR050469">
    <property type="entry name" value="Diguanylate_Cyclase"/>
</dbReference>
<dbReference type="EMBL" id="AP021876">
    <property type="protein sequence ID" value="BBO80722.1"/>
    <property type="molecule type" value="Genomic_DNA"/>
</dbReference>
<dbReference type="FunFam" id="3.30.70.270:FF:000001">
    <property type="entry name" value="Diguanylate cyclase domain protein"/>
    <property type="match status" value="1"/>
</dbReference>
<dbReference type="InterPro" id="IPR011006">
    <property type="entry name" value="CheY-like_superfamily"/>
</dbReference>
<dbReference type="EC" id="2.7.7.65" evidence="1"/>
<evidence type="ECO:0000256" key="3">
    <source>
        <dbReference type="PROSITE-ProRule" id="PRU00169"/>
    </source>
</evidence>
<evidence type="ECO:0000256" key="2">
    <source>
        <dbReference type="ARBA" id="ARBA00034247"/>
    </source>
</evidence>
<reference evidence="6 7" key="1">
    <citation type="submission" date="2019-11" db="EMBL/GenBank/DDBJ databases">
        <title>Comparative genomics of hydrocarbon-degrading Desulfosarcina strains.</title>
        <authorList>
            <person name="Watanabe M."/>
            <person name="Kojima H."/>
            <person name="Fukui M."/>
        </authorList>
    </citation>
    <scope>NUCLEOTIDE SEQUENCE [LARGE SCALE GENOMIC DNA]</scope>
    <source>
        <strain evidence="6 7">28bB2T</strain>
    </source>
</reference>
<dbReference type="SMART" id="SM00448">
    <property type="entry name" value="REC"/>
    <property type="match status" value="1"/>
</dbReference>
<dbReference type="GO" id="GO:0000160">
    <property type="term" value="P:phosphorelay signal transduction system"/>
    <property type="evidence" value="ECO:0007669"/>
    <property type="project" value="InterPro"/>
</dbReference>
<protein>
    <recommendedName>
        <fullName evidence="1">diguanylate cyclase</fullName>
        <ecNumber evidence="1">2.7.7.65</ecNumber>
    </recommendedName>
</protein>
<evidence type="ECO:0000259" key="5">
    <source>
        <dbReference type="PROSITE" id="PS50887"/>
    </source>
</evidence>
<dbReference type="Gene3D" id="3.40.50.2300">
    <property type="match status" value="1"/>
</dbReference>
<dbReference type="SUPFAM" id="SSF55073">
    <property type="entry name" value="Nucleotide cyclase"/>
    <property type="match status" value="1"/>
</dbReference>